<organism evidence="2 3">
    <name type="scientific">Jeotgalibacillus alimentarius</name>
    <dbReference type="NCBI Taxonomy" id="135826"/>
    <lineage>
        <taxon>Bacteria</taxon>
        <taxon>Bacillati</taxon>
        <taxon>Bacillota</taxon>
        <taxon>Bacilli</taxon>
        <taxon>Bacillales</taxon>
        <taxon>Caryophanaceae</taxon>
        <taxon>Jeotgalibacillus</taxon>
    </lineage>
</organism>
<evidence type="ECO:0000313" key="2">
    <source>
        <dbReference type="EMBL" id="KIL47318.1"/>
    </source>
</evidence>
<dbReference type="RefSeq" id="WP_041122978.1">
    <property type="nucleotide sequence ID" value="NZ_JXRQ01000022.1"/>
</dbReference>
<dbReference type="OrthoDB" id="2942186at2"/>
<evidence type="ECO:0000256" key="1">
    <source>
        <dbReference type="SAM" id="MobiDB-lite"/>
    </source>
</evidence>
<reference evidence="2 3" key="1">
    <citation type="submission" date="2015-01" db="EMBL/GenBank/DDBJ databases">
        <title>Genome sequence of Jeotgalibacillus alimentarius.</title>
        <authorList>
            <person name="Goh K.M."/>
            <person name="Chan K.-G."/>
            <person name="Yaakop A.S."/>
            <person name="Ee R."/>
            <person name="Gan H.M."/>
            <person name="Chan C.S."/>
        </authorList>
    </citation>
    <scope>NUCLEOTIDE SEQUENCE [LARGE SCALE GENOMIC DNA]</scope>
    <source>
        <strain evidence="2 3">YKJ-13</strain>
    </source>
</reference>
<evidence type="ECO:0000313" key="3">
    <source>
        <dbReference type="Proteomes" id="UP000031950"/>
    </source>
</evidence>
<feature type="region of interest" description="Disordered" evidence="1">
    <location>
        <begin position="38"/>
        <end position="62"/>
    </location>
</feature>
<accession>A0A0C2VTJ4</accession>
<dbReference type="EMBL" id="JXRQ01000022">
    <property type="protein sequence ID" value="KIL47318.1"/>
    <property type="molecule type" value="Genomic_DNA"/>
</dbReference>
<sequence>MEISSMMAKQAAQMQHTASLGIMNSALSQQAAGAVAMLETMNNQGGTPAPHPHKGHAIDLKG</sequence>
<gene>
    <name evidence="2" type="ORF">KP77_24230</name>
</gene>
<dbReference type="AlphaFoldDB" id="A0A0C2VTJ4"/>
<keyword evidence="3" id="KW-1185">Reference proteome</keyword>
<comment type="caution">
    <text evidence="2">The sequence shown here is derived from an EMBL/GenBank/DDBJ whole genome shotgun (WGS) entry which is preliminary data.</text>
</comment>
<evidence type="ECO:0008006" key="4">
    <source>
        <dbReference type="Google" id="ProtNLM"/>
    </source>
</evidence>
<dbReference type="InterPro" id="IPR025906">
    <property type="entry name" value="YjfB_motility"/>
</dbReference>
<proteinExistence type="predicted"/>
<dbReference type="Pfam" id="PF14070">
    <property type="entry name" value="YjfB_motility"/>
    <property type="match status" value="1"/>
</dbReference>
<dbReference type="PATRIC" id="fig|135826.4.peg.2414"/>
<dbReference type="Proteomes" id="UP000031950">
    <property type="component" value="Unassembled WGS sequence"/>
</dbReference>
<name>A0A0C2VTJ4_9BACL</name>
<protein>
    <recommendedName>
        <fullName evidence="4">Motility protein</fullName>
    </recommendedName>
</protein>